<evidence type="ECO:0000313" key="5">
    <source>
        <dbReference type="EMBL" id="MBX0297807.1"/>
    </source>
</evidence>
<evidence type="ECO:0000259" key="4">
    <source>
        <dbReference type="Pfam" id="PF24278"/>
    </source>
</evidence>
<feature type="domain" description="HTH bat-type" evidence="3">
    <location>
        <begin position="162"/>
        <end position="214"/>
    </location>
</feature>
<dbReference type="InterPro" id="IPR007050">
    <property type="entry name" value="HTH_bacterioopsin"/>
</dbReference>
<comment type="caution">
    <text evidence="5">The sequence shown here is derived from an EMBL/GenBank/DDBJ whole genome shotgun (WGS) entry which is preliminary data.</text>
</comment>
<accession>A0AAW4PKR8</accession>
<protein>
    <submittedName>
        <fullName evidence="5">Helix-turn-helix domain-containing protein</fullName>
    </submittedName>
</protein>
<evidence type="ECO:0000256" key="2">
    <source>
        <dbReference type="ARBA" id="ARBA00023163"/>
    </source>
</evidence>
<name>A0AAW4PKR8_9EURY</name>
<dbReference type="Proteomes" id="UP001430455">
    <property type="component" value="Unassembled WGS sequence"/>
</dbReference>
<keyword evidence="2" id="KW-0804">Transcription</keyword>
<evidence type="ECO:0000313" key="6">
    <source>
        <dbReference type="Proteomes" id="UP001430455"/>
    </source>
</evidence>
<reference evidence="5 6" key="1">
    <citation type="submission" date="2021-06" db="EMBL/GenBank/DDBJ databases">
        <title>Halomicroarcula sp. a new haloarchaeum isolated from saline soil.</title>
        <authorList>
            <person name="Duran-Viseras A."/>
            <person name="Sanchez-Porro C."/>
            <person name="Ventosa A."/>
        </authorList>
    </citation>
    <scope>NUCLEOTIDE SEQUENCE [LARGE SCALE GENOMIC DNA]</scope>
    <source>
        <strain evidence="5 6">F27</strain>
    </source>
</reference>
<dbReference type="RefSeq" id="WP_220582391.1">
    <property type="nucleotide sequence ID" value="NZ_RKLT01000028.1"/>
</dbReference>
<dbReference type="EMBL" id="RKLT01000028">
    <property type="protein sequence ID" value="MBX0297807.1"/>
    <property type="molecule type" value="Genomic_DNA"/>
</dbReference>
<sequence>MRYMTVRLAPAEGDGFHPLGKQLSADPEIQREAIHHVKFLDDKTVLTFAEGSGNRDRYEEIMSSSPSVHNYLVSGDDRWMAVSQFEPTEPVRRILEWHQRADIVIETPILFGADGTQKITIIGDESAFRTLFDEAEAMASLEFEIVETGEYEPDTQQFTRSLTSRQEEVLAAAVEVGYYRAPREATHEDIAEAVGLAPSTVGDHLRKIEERVFEAIVR</sequence>
<dbReference type="Pfam" id="PF04967">
    <property type="entry name" value="HTH_10"/>
    <property type="match status" value="1"/>
</dbReference>
<proteinExistence type="predicted"/>
<evidence type="ECO:0000256" key="1">
    <source>
        <dbReference type="ARBA" id="ARBA00023015"/>
    </source>
</evidence>
<dbReference type="Pfam" id="PF24278">
    <property type="entry name" value="HVO_0513_N"/>
    <property type="match status" value="1"/>
</dbReference>
<dbReference type="Gene3D" id="1.10.10.10">
    <property type="entry name" value="Winged helix-like DNA-binding domain superfamily/Winged helix DNA-binding domain"/>
    <property type="match status" value="1"/>
</dbReference>
<keyword evidence="6" id="KW-1185">Reference proteome</keyword>
<organism evidence="5 6">
    <name type="scientific">Haloarcula nitratireducens</name>
    <dbReference type="NCBI Taxonomy" id="2487749"/>
    <lineage>
        <taxon>Archaea</taxon>
        <taxon>Methanobacteriati</taxon>
        <taxon>Methanobacteriota</taxon>
        <taxon>Stenosarchaea group</taxon>
        <taxon>Halobacteria</taxon>
        <taxon>Halobacteriales</taxon>
        <taxon>Haloarculaceae</taxon>
        <taxon>Haloarcula</taxon>
    </lineage>
</organism>
<dbReference type="PANTHER" id="PTHR34236">
    <property type="entry name" value="DIMETHYL SULFOXIDE REDUCTASE TRANSCRIPTIONAL ACTIVATOR"/>
    <property type="match status" value="1"/>
</dbReference>
<evidence type="ECO:0000259" key="3">
    <source>
        <dbReference type="Pfam" id="PF04967"/>
    </source>
</evidence>
<gene>
    <name evidence="5" type="ORF">EGH23_23340</name>
</gene>
<feature type="domain" description="HVO-0513-like N-terminal" evidence="4">
    <location>
        <begin position="17"/>
        <end position="151"/>
    </location>
</feature>
<dbReference type="PANTHER" id="PTHR34236:SF1">
    <property type="entry name" value="DIMETHYL SULFOXIDE REDUCTASE TRANSCRIPTIONAL ACTIVATOR"/>
    <property type="match status" value="1"/>
</dbReference>
<dbReference type="InterPro" id="IPR056493">
    <property type="entry name" value="HVO_0513_N"/>
</dbReference>
<dbReference type="InterPro" id="IPR036388">
    <property type="entry name" value="WH-like_DNA-bd_sf"/>
</dbReference>
<keyword evidence="1" id="KW-0805">Transcription regulation</keyword>
<dbReference type="AlphaFoldDB" id="A0AAW4PKR8"/>